<keyword evidence="5" id="KW-1185">Reference proteome</keyword>
<accession>B0C6X6</accession>
<dbReference type="EMBL" id="CP000828">
    <property type="protein sequence ID" value="ABW28815.1"/>
    <property type="molecule type" value="Genomic_DNA"/>
</dbReference>
<dbReference type="RefSeq" id="WP_012164187.1">
    <property type="nucleotide sequence ID" value="NC_009925.1"/>
</dbReference>
<dbReference type="GO" id="GO:0006508">
    <property type="term" value="P:proteolysis"/>
    <property type="evidence" value="ECO:0007669"/>
    <property type="project" value="InterPro"/>
</dbReference>
<dbReference type="HOGENOM" id="CLU_108465_0_0_3"/>
<dbReference type="CDD" id="cd05483">
    <property type="entry name" value="retropepsin_like_bacteria"/>
    <property type="match status" value="1"/>
</dbReference>
<dbReference type="AlphaFoldDB" id="B0C6X6"/>
<sequence length="218" mass="23703">MKVSIPVFCFSLLLSLTPFSAQAQSTVAGLNQQLQDSVHRQNWSEAIQVIDQLIPLAPEQAAQLKQYRSQLKQLQQTGFKGSSSKPASAKKATSKVGLVPIKRRSGGVAIVDVRFNSRRTFEMLVDSGASRTVITRPMAKALGIGTSDVVGTFGASTANGYAEFPIVYVKAMEVGGLKSYQVPVAVAGPDMDMGLLGQDFLQKYDFTFRGNQIEFHKR</sequence>
<dbReference type="Proteomes" id="UP000000268">
    <property type="component" value="Chromosome"/>
</dbReference>
<dbReference type="InterPro" id="IPR001995">
    <property type="entry name" value="Peptidase_A2_cat"/>
</dbReference>
<dbReference type="InterPro" id="IPR021109">
    <property type="entry name" value="Peptidase_aspartic_dom_sf"/>
</dbReference>
<organism evidence="4 5">
    <name type="scientific">Acaryochloris marina (strain MBIC 11017)</name>
    <dbReference type="NCBI Taxonomy" id="329726"/>
    <lineage>
        <taxon>Bacteria</taxon>
        <taxon>Bacillati</taxon>
        <taxon>Cyanobacteriota</taxon>
        <taxon>Cyanophyceae</taxon>
        <taxon>Acaryochloridales</taxon>
        <taxon>Acaryochloridaceae</taxon>
        <taxon>Acaryochloris</taxon>
    </lineage>
</organism>
<dbReference type="InterPro" id="IPR001969">
    <property type="entry name" value="Aspartic_peptidase_AS"/>
</dbReference>
<protein>
    <recommendedName>
        <fullName evidence="3">Peptidase A2 domain-containing protein</fullName>
    </recommendedName>
</protein>
<dbReference type="eggNOG" id="COG3577">
    <property type="taxonomic scope" value="Bacteria"/>
</dbReference>
<feature type="chain" id="PRO_5002746678" description="Peptidase A2 domain-containing protein" evidence="2">
    <location>
        <begin position="24"/>
        <end position="218"/>
    </location>
</feature>
<keyword evidence="1" id="KW-0378">Hydrolase</keyword>
<dbReference type="InterPro" id="IPR034122">
    <property type="entry name" value="Retropepsin-like_bacterial"/>
</dbReference>
<proteinExistence type="predicted"/>
<feature type="signal peptide" evidence="2">
    <location>
        <begin position="1"/>
        <end position="23"/>
    </location>
</feature>
<gene>
    <name evidence="4" type="ordered locus">AM1_3830</name>
</gene>
<dbReference type="PROSITE" id="PS50175">
    <property type="entry name" value="ASP_PROT_RETROV"/>
    <property type="match status" value="1"/>
</dbReference>
<dbReference type="STRING" id="329726.AM1_3830"/>
<reference evidence="4 5" key="1">
    <citation type="journal article" date="2008" name="Proc. Natl. Acad. Sci. U.S.A.">
        <title>Niche adaptation and genome expansion in the chlorophyll d-producing cyanobacterium Acaryochloris marina.</title>
        <authorList>
            <person name="Swingley W.D."/>
            <person name="Chen M."/>
            <person name="Cheung P.C."/>
            <person name="Conrad A.L."/>
            <person name="Dejesa L.C."/>
            <person name="Hao J."/>
            <person name="Honchak B.M."/>
            <person name="Karbach L.E."/>
            <person name="Kurdoglu A."/>
            <person name="Lahiri S."/>
            <person name="Mastrian S.D."/>
            <person name="Miyashita H."/>
            <person name="Page L."/>
            <person name="Ramakrishna P."/>
            <person name="Satoh S."/>
            <person name="Sattley W.M."/>
            <person name="Shimada Y."/>
            <person name="Taylor H.L."/>
            <person name="Tomo T."/>
            <person name="Tsuchiya T."/>
            <person name="Wang Z.T."/>
            <person name="Raymond J."/>
            <person name="Mimuro M."/>
            <person name="Blankenship R.E."/>
            <person name="Touchman J.W."/>
        </authorList>
    </citation>
    <scope>NUCLEOTIDE SEQUENCE [LARGE SCALE GENOMIC DNA]</scope>
    <source>
        <strain evidence="5">MBIC 11017</strain>
    </source>
</reference>
<dbReference type="PROSITE" id="PS00141">
    <property type="entry name" value="ASP_PROTEASE"/>
    <property type="match status" value="1"/>
</dbReference>
<evidence type="ECO:0000313" key="5">
    <source>
        <dbReference type="Proteomes" id="UP000000268"/>
    </source>
</evidence>
<evidence type="ECO:0000259" key="3">
    <source>
        <dbReference type="PROSITE" id="PS50175"/>
    </source>
</evidence>
<keyword evidence="2" id="KW-0732">Signal</keyword>
<dbReference type="Gene3D" id="2.40.70.10">
    <property type="entry name" value="Acid Proteases"/>
    <property type="match status" value="1"/>
</dbReference>
<evidence type="ECO:0000256" key="1">
    <source>
        <dbReference type="ARBA" id="ARBA00022801"/>
    </source>
</evidence>
<name>B0C6X6_ACAM1</name>
<evidence type="ECO:0000256" key="2">
    <source>
        <dbReference type="SAM" id="SignalP"/>
    </source>
</evidence>
<dbReference type="KEGG" id="amr:AM1_3830"/>
<dbReference type="SUPFAM" id="SSF50630">
    <property type="entry name" value="Acid proteases"/>
    <property type="match status" value="1"/>
</dbReference>
<dbReference type="GO" id="GO:0004190">
    <property type="term" value="F:aspartic-type endopeptidase activity"/>
    <property type="evidence" value="ECO:0007669"/>
    <property type="project" value="InterPro"/>
</dbReference>
<feature type="domain" description="Peptidase A2" evidence="3">
    <location>
        <begin position="121"/>
        <end position="200"/>
    </location>
</feature>
<dbReference type="Pfam" id="PF13975">
    <property type="entry name" value="gag-asp_proteas"/>
    <property type="match status" value="1"/>
</dbReference>
<evidence type="ECO:0000313" key="4">
    <source>
        <dbReference type="EMBL" id="ABW28815.1"/>
    </source>
</evidence>